<keyword evidence="3" id="KW-1185">Reference proteome</keyword>
<dbReference type="HOGENOM" id="CLU_040460_3_0_2"/>
<gene>
    <name evidence="2" type="ORF">NTE_00463</name>
</gene>
<dbReference type="KEGG" id="nev:NTE_00463"/>
<feature type="domain" description="Fido" evidence="1">
    <location>
        <begin position="139"/>
        <end position="276"/>
    </location>
</feature>
<evidence type="ECO:0000313" key="3">
    <source>
        <dbReference type="Proteomes" id="UP000028194"/>
    </source>
</evidence>
<proteinExistence type="predicted"/>
<organism evidence="2 3">
    <name type="scientific">Candidatus Nitrososphaera evergladensis SR1</name>
    <dbReference type="NCBI Taxonomy" id="1459636"/>
    <lineage>
        <taxon>Archaea</taxon>
        <taxon>Nitrososphaerota</taxon>
        <taxon>Nitrososphaeria</taxon>
        <taxon>Nitrososphaerales</taxon>
        <taxon>Nitrososphaeraceae</taxon>
        <taxon>Nitrososphaera</taxon>
    </lineage>
</organism>
<dbReference type="eggNOG" id="arCOG03112">
    <property type="taxonomic scope" value="Archaea"/>
</dbReference>
<dbReference type="Gene3D" id="1.10.3290.10">
    <property type="entry name" value="Fido-like domain"/>
    <property type="match status" value="1"/>
</dbReference>
<dbReference type="Proteomes" id="UP000028194">
    <property type="component" value="Chromosome"/>
</dbReference>
<dbReference type="EMBL" id="CP007174">
    <property type="protein sequence ID" value="AIF82545.1"/>
    <property type="molecule type" value="Genomic_DNA"/>
</dbReference>
<dbReference type="InterPro" id="IPR040198">
    <property type="entry name" value="Fido_containing"/>
</dbReference>
<dbReference type="SUPFAM" id="SSF140931">
    <property type="entry name" value="Fic-like"/>
    <property type="match status" value="1"/>
</dbReference>
<dbReference type="Pfam" id="PF02661">
    <property type="entry name" value="Fic"/>
    <property type="match status" value="1"/>
</dbReference>
<dbReference type="STRING" id="1459636.NTE_00463"/>
<dbReference type="InterPro" id="IPR036597">
    <property type="entry name" value="Fido-like_dom_sf"/>
</dbReference>
<reference evidence="2 3" key="1">
    <citation type="journal article" date="2014" name="PLoS ONE">
        <title>Genome Sequence of Candidatus Nitrososphaera evergladensis from Group I.1b Enriched from Everglades Soil Reveals Novel Genomic Features of the Ammonia-Oxidizing Archaea.</title>
        <authorList>
            <person name="Zhalnina K.V."/>
            <person name="Dias R."/>
            <person name="Leonard M.T."/>
            <person name="Dorr de Quadros P."/>
            <person name="Camargo F.A."/>
            <person name="Drew J.C."/>
            <person name="Farmerie W.G."/>
            <person name="Daroub S.H."/>
            <person name="Triplett E.W."/>
        </authorList>
    </citation>
    <scope>NUCLEOTIDE SEQUENCE [LARGE SCALE GENOMIC DNA]</scope>
    <source>
        <strain evidence="2 3">SR1</strain>
    </source>
</reference>
<dbReference type="InterPro" id="IPR003812">
    <property type="entry name" value="Fido"/>
</dbReference>
<dbReference type="PANTHER" id="PTHR13504:SF38">
    <property type="entry name" value="FIDO DOMAIN-CONTAINING PROTEIN"/>
    <property type="match status" value="1"/>
</dbReference>
<evidence type="ECO:0000259" key="1">
    <source>
        <dbReference type="PROSITE" id="PS51459"/>
    </source>
</evidence>
<sequence>MSKRQQYLRKLYQVSHERISVRPKDFKKKMNELDGSESSILEYDGLLGKIKDGYSQWKASLSSSQWEKETQSFSVRFAFDTNKTQRELSLAATKRLLREGKAPKGRPFWQWGITPLQDLGEAEAQLELFTEILRSKNDLSLQTILRWHDKIFSATKPSIAGKIRKHQSTISGSRFTPPSPLELSALMRDLFAWYKTSKGKIHPVELAALMHLKLVSAHPFVDGNGRIARLAMNFILFRNGYPMFKIPYEWVDGYYRAIEESQVNNCQEAFLAWFARAYVIVNARYSTSELPKRSQKQK</sequence>
<accession>A0A075MN21</accession>
<name>A0A075MN21_9ARCH</name>
<protein>
    <recommendedName>
        <fullName evidence="1">Fido domain-containing protein</fullName>
    </recommendedName>
</protein>
<evidence type="ECO:0000313" key="2">
    <source>
        <dbReference type="EMBL" id="AIF82545.1"/>
    </source>
</evidence>
<dbReference type="PANTHER" id="PTHR13504">
    <property type="entry name" value="FIDO DOMAIN-CONTAINING PROTEIN DDB_G0283145"/>
    <property type="match status" value="1"/>
</dbReference>
<dbReference type="AlphaFoldDB" id="A0A075MN21"/>
<dbReference type="PROSITE" id="PS51459">
    <property type="entry name" value="FIDO"/>
    <property type="match status" value="1"/>
</dbReference>